<feature type="region of interest" description="Disordered" evidence="3">
    <location>
        <begin position="1"/>
        <end position="62"/>
    </location>
</feature>
<name>A0AAW2BUQ5_9ROSI</name>
<gene>
    <name evidence="4" type="ORF">SO802_028049</name>
</gene>
<keyword evidence="2" id="KW-0808">Transferase</keyword>
<evidence type="ECO:0000313" key="5">
    <source>
        <dbReference type="Proteomes" id="UP001459277"/>
    </source>
</evidence>
<dbReference type="GO" id="GO:0008168">
    <property type="term" value="F:methyltransferase activity"/>
    <property type="evidence" value="ECO:0007669"/>
    <property type="project" value="UniProtKB-KW"/>
</dbReference>
<dbReference type="EMBL" id="JAZDWU010000010">
    <property type="protein sequence ID" value="KAK9987810.1"/>
    <property type="molecule type" value="Genomic_DNA"/>
</dbReference>
<reference evidence="4 5" key="1">
    <citation type="submission" date="2024-01" db="EMBL/GenBank/DDBJ databases">
        <title>A telomere-to-telomere, gap-free genome of sweet tea (Lithocarpus litseifolius).</title>
        <authorList>
            <person name="Zhou J."/>
        </authorList>
    </citation>
    <scope>NUCLEOTIDE SEQUENCE [LARGE SCALE GENOMIC DNA]</scope>
    <source>
        <strain evidence="4">Zhou-2022a</strain>
        <tissue evidence="4">Leaf</tissue>
    </source>
</reference>
<feature type="compositionally biased region" description="Basic and acidic residues" evidence="3">
    <location>
        <begin position="40"/>
        <end position="51"/>
    </location>
</feature>
<dbReference type="InterPro" id="IPR029063">
    <property type="entry name" value="SAM-dependent_MTases_sf"/>
</dbReference>
<dbReference type="Proteomes" id="UP001459277">
    <property type="component" value="Unassembled WGS sequence"/>
</dbReference>
<keyword evidence="1" id="KW-0489">Methyltransferase</keyword>
<evidence type="ECO:0000256" key="3">
    <source>
        <dbReference type="SAM" id="MobiDB-lite"/>
    </source>
</evidence>
<comment type="caution">
    <text evidence="4">The sequence shown here is derived from an EMBL/GenBank/DDBJ whole genome shotgun (WGS) entry which is preliminary data.</text>
</comment>
<evidence type="ECO:0000256" key="1">
    <source>
        <dbReference type="ARBA" id="ARBA00022603"/>
    </source>
</evidence>
<sequence length="553" mass="60978">MDSSSYFYGHSPLDEPEFKTGEKVRNSESNTAPKCRARRRGEGLSRSDPRSILETSTPKPDPTSLSWLLCTLLSSPSSSTPTTVVDPESIGPTSTPRVSSHVSFSSMTMHSIGNSMLPLFLDKFQSPCFLISQWIPDGQLCPTVPNRSNYIHWIEDLLASDIIPKTNTSGGNVRGFDIGTGANCIYPLLGASLLGWSFVGSDVTEIALEWAEKNVKNNPHISQLIEIRKVESCEDGPSTEKSHDGESVSCESKIELSACAVREEVDPLPSASFDLHSDANKRYNGPPVLLDVVRDGERFDFCMCNPPFFETMEEAGLNPKTSCGGTPKEMICPGGEKAFITRIIEDSAVLKQSFRWYTSMVGRKSNLKSLTAKLWEVGVTIVKSTEFVQGQTCRWGLAWSFVPPVRKIVSLHVAEKNVMSFMLEGLQRQFSAIHILQSVESLFRSSGAACKLNTSSFTVDITASNDHCDAILKNELEPLDEVSSCRHVQETLNGSSCLLHPSNTLCIRISVFQQIPGTLLVKGSLQQRDNPIPGAFSSIFQKLEEVLRYKFCR</sequence>
<evidence type="ECO:0000256" key="2">
    <source>
        <dbReference type="ARBA" id="ARBA00022679"/>
    </source>
</evidence>
<dbReference type="Pfam" id="PF05971">
    <property type="entry name" value="Methyltransf_10"/>
    <property type="match status" value="2"/>
</dbReference>
<evidence type="ECO:0008006" key="6">
    <source>
        <dbReference type="Google" id="ProtNLM"/>
    </source>
</evidence>
<proteinExistence type="predicted"/>
<dbReference type="GO" id="GO:0005634">
    <property type="term" value="C:nucleus"/>
    <property type="evidence" value="ECO:0007669"/>
    <property type="project" value="TreeGrafter"/>
</dbReference>
<evidence type="ECO:0000313" key="4">
    <source>
        <dbReference type="EMBL" id="KAK9987810.1"/>
    </source>
</evidence>
<protein>
    <recommendedName>
        <fullName evidence="6">U6 small nuclear RNA (adenine-(43)-N(6))-methyltransferase</fullName>
    </recommendedName>
</protein>
<keyword evidence="5" id="KW-1185">Reference proteome</keyword>
<dbReference type="PANTHER" id="PTHR13393:SF0">
    <property type="entry name" value="RNA N6-ADENOSINE-METHYLTRANSFERASE METTL16"/>
    <property type="match status" value="1"/>
</dbReference>
<dbReference type="PANTHER" id="PTHR13393">
    <property type="entry name" value="SAM-DEPENDENT METHYLTRANSFERASE"/>
    <property type="match status" value="1"/>
</dbReference>
<accession>A0AAW2BUQ5</accession>
<dbReference type="InterPro" id="IPR010286">
    <property type="entry name" value="METTL16/RlmF"/>
</dbReference>
<organism evidence="4 5">
    <name type="scientific">Lithocarpus litseifolius</name>
    <dbReference type="NCBI Taxonomy" id="425828"/>
    <lineage>
        <taxon>Eukaryota</taxon>
        <taxon>Viridiplantae</taxon>
        <taxon>Streptophyta</taxon>
        <taxon>Embryophyta</taxon>
        <taxon>Tracheophyta</taxon>
        <taxon>Spermatophyta</taxon>
        <taxon>Magnoliopsida</taxon>
        <taxon>eudicotyledons</taxon>
        <taxon>Gunneridae</taxon>
        <taxon>Pentapetalae</taxon>
        <taxon>rosids</taxon>
        <taxon>fabids</taxon>
        <taxon>Fagales</taxon>
        <taxon>Fagaceae</taxon>
        <taxon>Lithocarpus</taxon>
    </lineage>
</organism>
<dbReference type="GO" id="GO:0070475">
    <property type="term" value="P:rRNA base methylation"/>
    <property type="evidence" value="ECO:0007669"/>
    <property type="project" value="TreeGrafter"/>
</dbReference>
<feature type="compositionally biased region" description="Basic and acidic residues" evidence="3">
    <location>
        <begin position="12"/>
        <end position="26"/>
    </location>
</feature>
<dbReference type="AlphaFoldDB" id="A0AAW2BUQ5"/>
<dbReference type="SUPFAM" id="SSF53335">
    <property type="entry name" value="S-adenosyl-L-methionine-dependent methyltransferases"/>
    <property type="match status" value="1"/>
</dbReference>
<dbReference type="Gene3D" id="3.40.50.150">
    <property type="entry name" value="Vaccinia Virus protein VP39"/>
    <property type="match status" value="1"/>
</dbReference>
<feature type="region of interest" description="Disordered" evidence="3">
    <location>
        <begin position="76"/>
        <end position="98"/>
    </location>
</feature>